<dbReference type="Proteomes" id="UP000887579">
    <property type="component" value="Unplaced"/>
</dbReference>
<name>A0AC34FJW2_9BILA</name>
<proteinExistence type="predicted"/>
<evidence type="ECO:0000313" key="1">
    <source>
        <dbReference type="Proteomes" id="UP000887579"/>
    </source>
</evidence>
<evidence type="ECO:0000313" key="2">
    <source>
        <dbReference type="WBParaSite" id="ES5_v2.g17363.t1"/>
    </source>
</evidence>
<dbReference type="WBParaSite" id="ES5_v2.g17363.t1">
    <property type="protein sequence ID" value="ES5_v2.g17363.t1"/>
    <property type="gene ID" value="ES5_v2.g17363"/>
</dbReference>
<reference evidence="2" key="1">
    <citation type="submission" date="2022-11" db="UniProtKB">
        <authorList>
            <consortium name="WormBaseParasite"/>
        </authorList>
    </citation>
    <scope>IDENTIFICATION</scope>
</reference>
<sequence>MLFLTNTGFGAMSLKTFLYVFRDCYVGIRTIYARVLRISSCLSVLTQDDEKTFDSLPRIVQIQVLKRLEPQDIEERGKTEMDLHRQYLGELSSSRESENNFENVACEMCMRLRALENPYYEEFNIEDLFIFEGVKLFVNPEVQNLQKPLQSLLIFTGIIKDTDSKRAMLSFVLKEHMYDPMRLSEIRFLDAKIFPWLLPNGLFGWDHPRAKGITISAYLRARLLSCDRRFARSQHYIIFAANVLEQRQITSCCALSVRLFKAAQTVAEIQRILSSQNFTDQMLICSMFSEIRGSVAYWRSVKYVLKTFVKTFGPPTFFLTFNPAIREWTALHTLYSSITGYPVSCNNIYAEVAKDPVIFQRFFHAKIRALERFINGPKKPLGTIVHSFKRVEYQSGGLSHVHCFLWIKGRCSNEEVNGTGNYRLH</sequence>
<organism evidence="1 2">
    <name type="scientific">Panagrolaimus sp. ES5</name>
    <dbReference type="NCBI Taxonomy" id="591445"/>
    <lineage>
        <taxon>Eukaryota</taxon>
        <taxon>Metazoa</taxon>
        <taxon>Ecdysozoa</taxon>
        <taxon>Nematoda</taxon>
        <taxon>Chromadorea</taxon>
        <taxon>Rhabditida</taxon>
        <taxon>Tylenchina</taxon>
        <taxon>Panagrolaimomorpha</taxon>
        <taxon>Panagrolaimoidea</taxon>
        <taxon>Panagrolaimidae</taxon>
        <taxon>Panagrolaimus</taxon>
    </lineage>
</organism>
<protein>
    <submittedName>
        <fullName evidence="2">Helitron helicase-like domain-containing protein</fullName>
    </submittedName>
</protein>
<accession>A0AC34FJW2</accession>